<dbReference type="KEGG" id="mis:MICPUN_107744"/>
<accession>C1DY27</accession>
<evidence type="ECO:0000313" key="2">
    <source>
        <dbReference type="EMBL" id="ACO60873.1"/>
    </source>
</evidence>
<dbReference type="EMBL" id="CP001323">
    <property type="protein sequence ID" value="ACO60873.1"/>
    <property type="molecule type" value="Genomic_DNA"/>
</dbReference>
<name>C1DY27_MICCC</name>
<dbReference type="Proteomes" id="UP000002009">
    <property type="component" value="Chromosome 2"/>
</dbReference>
<dbReference type="GeneID" id="8241288"/>
<keyword evidence="1" id="KW-0732">Signal</keyword>
<feature type="signal peptide" evidence="1">
    <location>
        <begin position="1"/>
        <end position="27"/>
    </location>
</feature>
<feature type="chain" id="PRO_5002906401" evidence="1">
    <location>
        <begin position="28"/>
        <end position="236"/>
    </location>
</feature>
<dbReference type="RefSeq" id="XP_002499615.1">
    <property type="nucleotide sequence ID" value="XM_002499569.1"/>
</dbReference>
<sequence length="236" mass="25968">MSRDRAPATARLAVLLAVLLAPAPRRGRHPGFDFNNGVLLAMAATNTADDNPLSITESTTTDGRVCSVGPYGWFCDPPAVENDVTYYTPPEGGYKGYLDQNRLLGAVPEGLPPLCIDECTDDCRPPCPVECVKTKFNTRSVALETGTAGVKVAHQFFVNPYNGSDAHPGTREKPWETLKRAEAQVRFLRVQNTEAPDSVKLLEPVQIWIRSFDPSQLEDPKSQLENARYMGFTIDE</sequence>
<reference evidence="2 3" key="1">
    <citation type="journal article" date="2009" name="Science">
        <title>Green evolution and dynamic adaptations revealed by genomes of the marine picoeukaryotes Micromonas.</title>
        <authorList>
            <person name="Worden A.Z."/>
            <person name="Lee J.H."/>
            <person name="Mock T."/>
            <person name="Rouze P."/>
            <person name="Simmons M.P."/>
            <person name="Aerts A.L."/>
            <person name="Allen A.E."/>
            <person name="Cuvelier M.L."/>
            <person name="Derelle E."/>
            <person name="Everett M.V."/>
            <person name="Foulon E."/>
            <person name="Grimwood J."/>
            <person name="Gundlach H."/>
            <person name="Henrissat B."/>
            <person name="Napoli C."/>
            <person name="McDonald S.M."/>
            <person name="Parker M.S."/>
            <person name="Rombauts S."/>
            <person name="Salamov A."/>
            <person name="Von Dassow P."/>
            <person name="Badger J.H."/>
            <person name="Coutinho P.M."/>
            <person name="Demir E."/>
            <person name="Dubchak I."/>
            <person name="Gentemann C."/>
            <person name="Eikrem W."/>
            <person name="Gready J.E."/>
            <person name="John U."/>
            <person name="Lanier W."/>
            <person name="Lindquist E.A."/>
            <person name="Lucas S."/>
            <person name="Mayer K.F."/>
            <person name="Moreau H."/>
            <person name="Not F."/>
            <person name="Otillar R."/>
            <person name="Panaud O."/>
            <person name="Pangilinan J."/>
            <person name="Paulsen I."/>
            <person name="Piegu B."/>
            <person name="Poliakov A."/>
            <person name="Robbens S."/>
            <person name="Schmutz J."/>
            <person name="Toulza E."/>
            <person name="Wyss T."/>
            <person name="Zelensky A."/>
            <person name="Zhou K."/>
            <person name="Armbrust E.V."/>
            <person name="Bhattacharya D."/>
            <person name="Goodenough U.W."/>
            <person name="Van de Peer Y."/>
            <person name="Grigoriev I.V."/>
        </authorList>
    </citation>
    <scope>NUCLEOTIDE SEQUENCE [LARGE SCALE GENOMIC DNA]</scope>
    <source>
        <strain evidence="3">RCC299 / NOUM17</strain>
    </source>
</reference>
<dbReference type="OrthoDB" id="10376425at2759"/>
<keyword evidence="3" id="KW-1185">Reference proteome</keyword>
<evidence type="ECO:0000256" key="1">
    <source>
        <dbReference type="SAM" id="SignalP"/>
    </source>
</evidence>
<gene>
    <name evidence="2" type="ORF">MICPUN_107744</name>
</gene>
<dbReference type="InParanoid" id="C1DY27"/>
<dbReference type="AlphaFoldDB" id="C1DY27"/>
<proteinExistence type="predicted"/>
<dbReference type="OMA" id="GPYGWFC"/>
<protein>
    <submittedName>
        <fullName evidence="2">Uncharacterized protein</fullName>
    </submittedName>
</protein>
<organism evidence="2 3">
    <name type="scientific">Micromonas commoda (strain RCC299 / NOUM17 / CCMP2709)</name>
    <name type="common">Picoplanktonic green alga</name>
    <dbReference type="NCBI Taxonomy" id="296587"/>
    <lineage>
        <taxon>Eukaryota</taxon>
        <taxon>Viridiplantae</taxon>
        <taxon>Chlorophyta</taxon>
        <taxon>Mamiellophyceae</taxon>
        <taxon>Mamiellales</taxon>
        <taxon>Mamiellaceae</taxon>
        <taxon>Micromonas</taxon>
    </lineage>
</organism>
<evidence type="ECO:0000313" key="3">
    <source>
        <dbReference type="Proteomes" id="UP000002009"/>
    </source>
</evidence>